<comment type="caution">
    <text evidence="3">The sequence shown here is derived from an EMBL/GenBank/DDBJ whole genome shotgun (WGS) entry which is preliminary data.</text>
</comment>
<dbReference type="Pfam" id="PF12307">
    <property type="entry name" value="DUF3631"/>
    <property type="match status" value="1"/>
</dbReference>
<evidence type="ECO:0008006" key="5">
    <source>
        <dbReference type="Google" id="ProtNLM"/>
    </source>
</evidence>
<dbReference type="InterPro" id="IPR034154">
    <property type="entry name" value="TOPRIM_DnaG/twinkle"/>
</dbReference>
<reference evidence="3 4" key="1">
    <citation type="submission" date="2023-07" db="EMBL/GenBank/DDBJ databases">
        <authorList>
            <person name="Peeters C."/>
        </authorList>
    </citation>
    <scope>NUCLEOTIDE SEQUENCE [LARGE SCALE GENOMIC DNA]</scope>
    <source>
        <strain evidence="3 4">LMG 18091</strain>
    </source>
</reference>
<dbReference type="AlphaFoldDB" id="A0AAD2B6L7"/>
<dbReference type="InterPro" id="IPR022081">
    <property type="entry name" value="DUF3631"/>
</dbReference>
<evidence type="ECO:0000313" key="3">
    <source>
        <dbReference type="EMBL" id="CAJ0700604.1"/>
    </source>
</evidence>
<keyword evidence="4" id="KW-1185">Reference proteome</keyword>
<gene>
    <name evidence="3" type="ORF">LMG18091_03229</name>
</gene>
<accession>A0AAD2B6L7</accession>
<feature type="domain" description="Toprim" evidence="2">
    <location>
        <begin position="196"/>
        <end position="294"/>
    </location>
</feature>
<dbReference type="CDD" id="cd01029">
    <property type="entry name" value="TOPRIM_primases"/>
    <property type="match status" value="1"/>
</dbReference>
<dbReference type="Proteomes" id="UP001189915">
    <property type="component" value="Unassembled WGS sequence"/>
</dbReference>
<name>A0AAD2B6L7_9RALS</name>
<feature type="domain" description="DUF3631" evidence="1">
    <location>
        <begin position="564"/>
        <end position="743"/>
    </location>
</feature>
<dbReference type="RefSeq" id="WP_316870571.1">
    <property type="nucleotide sequence ID" value="NZ_CATWAF010000004.1"/>
</dbReference>
<dbReference type="EMBL" id="CATWAF010000004">
    <property type="protein sequence ID" value="CAJ0700604.1"/>
    <property type="molecule type" value="Genomic_DNA"/>
</dbReference>
<evidence type="ECO:0000259" key="2">
    <source>
        <dbReference type="Pfam" id="PF13362"/>
    </source>
</evidence>
<evidence type="ECO:0000259" key="1">
    <source>
        <dbReference type="Pfam" id="PF12307"/>
    </source>
</evidence>
<sequence length="801" mass="86835">MNGSTPFEQQFAVAMAEYGLQPDEIVADGKLHRFDGPDEKRGKRSAWYVLYGDALPAGSFGDWRTNLSQTWCAKPEHGLTDAERQTQYLRIEQVKAEAAAARAKVAQEAAAKCLALWDRADAVQDDHAYIKRKGIKPVGAKQLGKALLIPLWDTSGALHSLQFIRPDGSKQFKTGGKVSDCYCVLGGKPGPDTPQLICEGWATACSLHETTGYPVAAAMNAGNLLAVAQALRAEMPDVPVIVCADDDSKTDGNPGLTKARVAADSIGALLAAPNFGPKRPDGATDFNDLHIAYGGDAVMACIKAACNGKTDTVMQNSPTPGATSNSSGPVSAETDEQAIARMAALTFIEYDRVRKTEAERMGVQLGTLDRMVKNARGDAAREAAPFEDVEPWPEPVDGAALLSEIARTIQRFIICDPETVAATALWCMAAWLVDHVNVCPILLINAPEKACGKTQLLTLVGKLVPRPAQAAGISPSVLFRMIEKYKPTLLVDEIETVLTREAEDLRGLMNAGHTRESAFVWRANTAPGADFAPQRFTVFGFKALAGINADKLAETITSRAVVAQMRRKMPHETAERLRYAEPDLFDTLRAKLARWADDSAPAIHAARPSLPDVLGDRDQDNWEPLLAVADLAGGTWPAYARSTAIKLCKGAVAQSTGAELLADIKAVFDRKKVQRISMTELLAALCEDDEAPWKTWSHGKEMTARQLGKKLRDYGIESQTLKIAHQTSKGYKFEQFEDVFARYLPASPDSPVSSVAWLQPNAEAVFWVTDAQLRGKAENALVTQEPASGKEGRRFLLPSLM</sequence>
<evidence type="ECO:0000313" key="4">
    <source>
        <dbReference type="Proteomes" id="UP001189915"/>
    </source>
</evidence>
<protein>
    <recommendedName>
        <fullName evidence="5">DUF3631 domain-containing protein</fullName>
    </recommendedName>
</protein>
<dbReference type="Pfam" id="PF13362">
    <property type="entry name" value="Toprim_3"/>
    <property type="match status" value="1"/>
</dbReference>
<dbReference type="InterPro" id="IPR006171">
    <property type="entry name" value="TOPRIM_dom"/>
</dbReference>
<proteinExistence type="predicted"/>
<organism evidence="3 4">
    <name type="scientific">Ralstonia wenshanensis</name>
    <dbReference type="NCBI Taxonomy" id="2842456"/>
    <lineage>
        <taxon>Bacteria</taxon>
        <taxon>Pseudomonadati</taxon>
        <taxon>Pseudomonadota</taxon>
        <taxon>Betaproteobacteria</taxon>
        <taxon>Burkholderiales</taxon>
        <taxon>Burkholderiaceae</taxon>
        <taxon>Ralstonia</taxon>
    </lineage>
</organism>